<feature type="region of interest" description="Disordered" evidence="1">
    <location>
        <begin position="83"/>
        <end position="113"/>
    </location>
</feature>
<feature type="compositionally biased region" description="Polar residues" evidence="1">
    <location>
        <begin position="83"/>
        <end position="102"/>
    </location>
</feature>
<organism evidence="2 3">
    <name type="scientific">Amniculicola lignicola CBS 123094</name>
    <dbReference type="NCBI Taxonomy" id="1392246"/>
    <lineage>
        <taxon>Eukaryota</taxon>
        <taxon>Fungi</taxon>
        <taxon>Dikarya</taxon>
        <taxon>Ascomycota</taxon>
        <taxon>Pezizomycotina</taxon>
        <taxon>Dothideomycetes</taxon>
        <taxon>Pleosporomycetidae</taxon>
        <taxon>Pleosporales</taxon>
        <taxon>Amniculicolaceae</taxon>
        <taxon>Amniculicola</taxon>
    </lineage>
</organism>
<reference evidence="2" key="1">
    <citation type="journal article" date="2020" name="Stud. Mycol.">
        <title>101 Dothideomycetes genomes: a test case for predicting lifestyles and emergence of pathogens.</title>
        <authorList>
            <person name="Haridas S."/>
            <person name="Albert R."/>
            <person name="Binder M."/>
            <person name="Bloem J."/>
            <person name="Labutti K."/>
            <person name="Salamov A."/>
            <person name="Andreopoulos B."/>
            <person name="Baker S."/>
            <person name="Barry K."/>
            <person name="Bills G."/>
            <person name="Bluhm B."/>
            <person name="Cannon C."/>
            <person name="Castanera R."/>
            <person name="Culley D."/>
            <person name="Daum C."/>
            <person name="Ezra D."/>
            <person name="Gonzalez J."/>
            <person name="Henrissat B."/>
            <person name="Kuo A."/>
            <person name="Liang C."/>
            <person name="Lipzen A."/>
            <person name="Lutzoni F."/>
            <person name="Magnuson J."/>
            <person name="Mondo S."/>
            <person name="Nolan M."/>
            <person name="Ohm R."/>
            <person name="Pangilinan J."/>
            <person name="Park H.-J."/>
            <person name="Ramirez L."/>
            <person name="Alfaro M."/>
            <person name="Sun H."/>
            <person name="Tritt A."/>
            <person name="Yoshinaga Y."/>
            <person name="Zwiers L.-H."/>
            <person name="Turgeon B."/>
            <person name="Goodwin S."/>
            <person name="Spatafora J."/>
            <person name="Crous P."/>
            <person name="Grigoriev I."/>
        </authorList>
    </citation>
    <scope>NUCLEOTIDE SEQUENCE</scope>
    <source>
        <strain evidence="2">CBS 123094</strain>
    </source>
</reference>
<name>A0A6A5WQL1_9PLEO</name>
<evidence type="ECO:0000313" key="3">
    <source>
        <dbReference type="Proteomes" id="UP000799779"/>
    </source>
</evidence>
<dbReference type="OrthoDB" id="9977870at2759"/>
<proteinExistence type="predicted"/>
<keyword evidence="3" id="KW-1185">Reference proteome</keyword>
<protein>
    <submittedName>
        <fullName evidence="2">Uncharacterized protein</fullName>
    </submittedName>
</protein>
<dbReference type="AlphaFoldDB" id="A0A6A5WQL1"/>
<dbReference type="Proteomes" id="UP000799779">
    <property type="component" value="Unassembled WGS sequence"/>
</dbReference>
<gene>
    <name evidence="2" type="ORF">P154DRAFT_519736</name>
</gene>
<evidence type="ECO:0000256" key="1">
    <source>
        <dbReference type="SAM" id="MobiDB-lite"/>
    </source>
</evidence>
<sequence>MSGDIPGDCIAADLGTAPIFDDAAYLAEALCLTDAQSEDELEAQLAITARESGIEDPYRFLHPAVDHVATALSSITFHSAQRSSVSIHSRETQSTGYTSHPSRTSRDHPPFARSSLSYDSYDAVMDHIKPRIKHNHSSSEVSGSRSFQSAASSTLKSLGTPRKKRSSGLFSIFRRDAAASPTSLRPPNPLTERLACGHAFTKYFVRMRIQAALSEKEHVAPSCCGQPIPRAVLELVLTKEEVDLVTGTVRSPVLSQRDSGYSEDGVVSSIDLSQSSFTHSQPSLPFVTAPATPNRSTPDDMLNQALANEAFKSLQAQQREHFQHISTFESNQRKALSAHHDRIVRHLTTQFEAEKAEKAQQHLIELDRLDEHQIIAEHDLRKAHAQEAQNVATALKYMQAYCSGTNPSNSDTRHTVTAEDRKKLARQQLTGEKLPSKHESAINVLRARQEKDTQTKLQKQELELEQRERAFEESKSGEELRYMQDLSRLETLLETRRKRVVNRWDLKIEIWRRDWELQHGRALVGPLPREAWPKMVKDGGGLAKGIDAGSSLAVYTRV</sequence>
<evidence type="ECO:0000313" key="2">
    <source>
        <dbReference type="EMBL" id="KAF2003817.1"/>
    </source>
</evidence>
<accession>A0A6A5WQL1</accession>
<dbReference type="EMBL" id="ML977570">
    <property type="protein sequence ID" value="KAF2003817.1"/>
    <property type="molecule type" value="Genomic_DNA"/>
</dbReference>